<feature type="transmembrane region" description="Helical" evidence="6">
    <location>
        <begin position="330"/>
        <end position="355"/>
    </location>
</feature>
<dbReference type="GO" id="GO:0005886">
    <property type="term" value="C:plasma membrane"/>
    <property type="evidence" value="ECO:0007669"/>
    <property type="project" value="UniProtKB-SubCell"/>
</dbReference>
<protein>
    <submittedName>
        <fullName evidence="7">TIGR00374 family protein</fullName>
    </submittedName>
</protein>
<comment type="subcellular location">
    <subcellularLocation>
        <location evidence="1">Cell membrane</location>
        <topology evidence="1">Multi-pass membrane protein</topology>
    </subcellularLocation>
</comment>
<dbReference type="AlphaFoldDB" id="A0A2H3NQ96"/>
<gene>
    <name evidence="7" type="ORF">CRI93_01420</name>
</gene>
<dbReference type="EMBL" id="PDEP01000001">
    <property type="protein sequence ID" value="PEN09413.1"/>
    <property type="molecule type" value="Genomic_DNA"/>
</dbReference>
<dbReference type="PANTHER" id="PTHR39087">
    <property type="entry name" value="UPF0104 MEMBRANE PROTEIN MJ1595"/>
    <property type="match status" value="1"/>
</dbReference>
<evidence type="ECO:0000256" key="3">
    <source>
        <dbReference type="ARBA" id="ARBA00022692"/>
    </source>
</evidence>
<comment type="caution">
    <text evidence="7">The sequence shown here is derived from an EMBL/GenBank/DDBJ whole genome shotgun (WGS) entry which is preliminary data.</text>
</comment>
<keyword evidence="3 6" id="KW-0812">Transmembrane</keyword>
<feature type="transmembrane region" description="Helical" evidence="6">
    <location>
        <begin position="100"/>
        <end position="121"/>
    </location>
</feature>
<feature type="transmembrane region" description="Helical" evidence="6">
    <location>
        <begin position="193"/>
        <end position="215"/>
    </location>
</feature>
<evidence type="ECO:0000256" key="2">
    <source>
        <dbReference type="ARBA" id="ARBA00022475"/>
    </source>
</evidence>
<sequence length="374" mass="40933">MRSLLRLSAPCILPVLPMNAQRIRTWLFNGGSLALAAALLYLAFRGIPMQELATAFQEANYWWLIPLVVLVILSNVMRVIRWQLLLQTLPDRAYREGATPGPVGFMTAFASTMIGYMANYIAPRAGEFARTGHLALKQQLRFSSVLGTVVVERILDTAVLLLALGSGLWYVRDRLGTLAEEAAFRVPPWTEDVAFWSAVVVGIAALGAMLGAWFFPHVARRLRAWYRLVVRPVLRHFWDGLDTVRTTAHPWAVIATTVGMWGGYLLMAYIPFRMLHIAVPYGIGLADAWALMAIGALGLLVPAPGGLGSFHYITIVALATLYQMPEAPAASYAVLTHASQLIFYTGAGALCLAFYGTGLRELREASAQAAEAAE</sequence>
<feature type="transmembrane region" description="Helical" evidence="6">
    <location>
        <begin position="307"/>
        <end position="324"/>
    </location>
</feature>
<evidence type="ECO:0000256" key="5">
    <source>
        <dbReference type="ARBA" id="ARBA00023136"/>
    </source>
</evidence>
<organism evidence="7 8">
    <name type="scientific">Longimonas halophila</name>
    <dbReference type="NCBI Taxonomy" id="1469170"/>
    <lineage>
        <taxon>Bacteria</taxon>
        <taxon>Pseudomonadati</taxon>
        <taxon>Rhodothermota</taxon>
        <taxon>Rhodothermia</taxon>
        <taxon>Rhodothermales</taxon>
        <taxon>Salisaetaceae</taxon>
        <taxon>Longimonas</taxon>
    </lineage>
</organism>
<dbReference type="InterPro" id="IPR022791">
    <property type="entry name" value="L-PG_synthase/AglD"/>
</dbReference>
<keyword evidence="4 6" id="KW-1133">Transmembrane helix</keyword>
<accession>A0A2H3NQ96</accession>
<dbReference type="OrthoDB" id="9812094at2"/>
<evidence type="ECO:0000313" key="7">
    <source>
        <dbReference type="EMBL" id="PEN09413.1"/>
    </source>
</evidence>
<name>A0A2H3NQ96_9BACT</name>
<evidence type="ECO:0000256" key="6">
    <source>
        <dbReference type="SAM" id="Phobius"/>
    </source>
</evidence>
<feature type="transmembrane region" description="Helical" evidence="6">
    <location>
        <begin position="59"/>
        <end position="80"/>
    </location>
</feature>
<feature type="transmembrane region" description="Helical" evidence="6">
    <location>
        <begin position="278"/>
        <end position="300"/>
    </location>
</feature>
<evidence type="ECO:0000313" key="8">
    <source>
        <dbReference type="Proteomes" id="UP000221024"/>
    </source>
</evidence>
<feature type="transmembrane region" description="Helical" evidence="6">
    <location>
        <begin position="27"/>
        <end position="47"/>
    </location>
</feature>
<keyword evidence="5 6" id="KW-0472">Membrane</keyword>
<reference evidence="7 8" key="1">
    <citation type="submission" date="2017-10" db="EMBL/GenBank/DDBJ databases">
        <title>Draft genome of Longimonas halophila.</title>
        <authorList>
            <person name="Goh K.M."/>
            <person name="Shamsir M.S."/>
            <person name="Lim S.W."/>
        </authorList>
    </citation>
    <scope>NUCLEOTIDE SEQUENCE [LARGE SCALE GENOMIC DNA]</scope>
    <source>
        <strain evidence="7 8">KCTC 42399</strain>
    </source>
</reference>
<evidence type="ECO:0000256" key="1">
    <source>
        <dbReference type="ARBA" id="ARBA00004651"/>
    </source>
</evidence>
<evidence type="ECO:0000256" key="4">
    <source>
        <dbReference type="ARBA" id="ARBA00022989"/>
    </source>
</evidence>
<dbReference type="PANTHER" id="PTHR39087:SF2">
    <property type="entry name" value="UPF0104 MEMBRANE PROTEIN MJ1595"/>
    <property type="match status" value="1"/>
</dbReference>
<keyword evidence="8" id="KW-1185">Reference proteome</keyword>
<dbReference type="Proteomes" id="UP000221024">
    <property type="component" value="Unassembled WGS sequence"/>
</dbReference>
<keyword evidence="2" id="KW-1003">Cell membrane</keyword>
<feature type="transmembrane region" description="Helical" evidence="6">
    <location>
        <begin position="142"/>
        <end position="171"/>
    </location>
</feature>
<feature type="transmembrane region" description="Helical" evidence="6">
    <location>
        <begin position="251"/>
        <end position="272"/>
    </location>
</feature>
<proteinExistence type="predicted"/>
<dbReference type="Pfam" id="PF03706">
    <property type="entry name" value="LPG_synthase_TM"/>
    <property type="match status" value="1"/>
</dbReference>